<evidence type="ECO:0000256" key="2">
    <source>
        <dbReference type="ARBA" id="ARBA00022598"/>
    </source>
</evidence>
<evidence type="ECO:0000256" key="9">
    <source>
        <dbReference type="ARBA" id="ARBA00047890"/>
    </source>
</evidence>
<dbReference type="PIRSF" id="PIRSF006293">
    <property type="entry name" value="ExsB"/>
    <property type="match status" value="1"/>
</dbReference>
<dbReference type="EMBL" id="MT144774">
    <property type="protein sequence ID" value="QJH99188.1"/>
    <property type="molecule type" value="Genomic_DNA"/>
</dbReference>
<dbReference type="Pfam" id="PF06508">
    <property type="entry name" value="QueC"/>
    <property type="match status" value="1"/>
</dbReference>
<dbReference type="PANTHER" id="PTHR42914">
    <property type="entry name" value="7-CYANO-7-DEAZAGUANINE SYNTHASE"/>
    <property type="match status" value="1"/>
</dbReference>
<keyword evidence="4" id="KW-0547">Nucleotide-binding</keyword>
<gene>
    <name evidence="10" type="ORF">TM448B01520_0006</name>
</gene>
<evidence type="ECO:0000256" key="8">
    <source>
        <dbReference type="ARBA" id="ARBA00039149"/>
    </source>
</evidence>
<reference evidence="10" key="1">
    <citation type="submission" date="2020-03" db="EMBL/GenBank/DDBJ databases">
        <title>The deep terrestrial virosphere.</title>
        <authorList>
            <person name="Holmfeldt K."/>
            <person name="Nilsson E."/>
            <person name="Simone D."/>
            <person name="Lopez-Fernandez M."/>
            <person name="Wu X."/>
            <person name="de Brujin I."/>
            <person name="Lundin D."/>
            <person name="Andersson A."/>
            <person name="Bertilsson S."/>
            <person name="Dopson M."/>
        </authorList>
    </citation>
    <scope>NUCLEOTIDE SEQUENCE</scope>
    <source>
        <strain evidence="10">TM448B01520</strain>
    </source>
</reference>
<dbReference type="GO" id="GO:0046872">
    <property type="term" value="F:metal ion binding"/>
    <property type="evidence" value="ECO:0007669"/>
    <property type="project" value="UniProtKB-KW"/>
</dbReference>
<keyword evidence="5" id="KW-0862">Zinc</keyword>
<accession>A0A6M3XMT7</accession>
<dbReference type="AlphaFoldDB" id="A0A6M3XMT7"/>
<evidence type="ECO:0000256" key="1">
    <source>
        <dbReference type="ARBA" id="ARBA00005061"/>
    </source>
</evidence>
<dbReference type="GO" id="GO:0005524">
    <property type="term" value="F:ATP binding"/>
    <property type="evidence" value="ECO:0007669"/>
    <property type="project" value="UniProtKB-KW"/>
</dbReference>
<organism evidence="10">
    <name type="scientific">viral metagenome</name>
    <dbReference type="NCBI Taxonomy" id="1070528"/>
    <lineage>
        <taxon>unclassified sequences</taxon>
        <taxon>metagenomes</taxon>
        <taxon>organismal metagenomes</taxon>
    </lineage>
</organism>
<comment type="pathway">
    <text evidence="1">Purine metabolism; 7-cyano-7-deazaguanine biosynthesis.</text>
</comment>
<dbReference type="InterPro" id="IPR014729">
    <property type="entry name" value="Rossmann-like_a/b/a_fold"/>
</dbReference>
<evidence type="ECO:0000256" key="7">
    <source>
        <dbReference type="ARBA" id="ARBA00037993"/>
    </source>
</evidence>
<dbReference type="GO" id="GO:0016874">
    <property type="term" value="F:ligase activity"/>
    <property type="evidence" value="ECO:0007669"/>
    <property type="project" value="UniProtKB-KW"/>
</dbReference>
<evidence type="ECO:0000256" key="5">
    <source>
        <dbReference type="ARBA" id="ARBA00022833"/>
    </source>
</evidence>
<protein>
    <recommendedName>
        <fullName evidence="8">7-cyano-7-deazaguanine synthase</fullName>
        <ecNumber evidence="8">6.3.4.20</ecNumber>
    </recommendedName>
</protein>
<evidence type="ECO:0000313" key="10">
    <source>
        <dbReference type="EMBL" id="QJH99188.1"/>
    </source>
</evidence>
<sequence>MNKETIVLVVLSGGQDSATCLAWAKKSFDEIHTISFDYGQRHIRELDYAKELSQRAKAKTHREIPVSSIQALGDSSLLDGGDVTAPHPLNGGLPSSFVPGRNLVFLTLASAHAYKIGAKYVVTGVCQTDFSGYPDCRAQTISAIELAINLGITEYKTPIKILTPLMYKTKAETVLMMQKMGCLDWYAHTHTCYKGEAPPCGECPACLLRAKGFAEAGIKDPLVEGE</sequence>
<dbReference type="Gene3D" id="3.40.50.620">
    <property type="entry name" value="HUPs"/>
    <property type="match status" value="1"/>
</dbReference>
<keyword evidence="2" id="KW-0436">Ligase</keyword>
<evidence type="ECO:0000256" key="4">
    <source>
        <dbReference type="ARBA" id="ARBA00022741"/>
    </source>
</evidence>
<keyword evidence="3" id="KW-0479">Metal-binding</keyword>
<dbReference type="HAMAP" id="MF_01633">
    <property type="entry name" value="QueC"/>
    <property type="match status" value="1"/>
</dbReference>
<dbReference type="SUPFAM" id="SSF52402">
    <property type="entry name" value="Adenine nucleotide alpha hydrolases-like"/>
    <property type="match status" value="1"/>
</dbReference>
<dbReference type="InterPro" id="IPR018317">
    <property type="entry name" value="QueC"/>
</dbReference>
<comment type="catalytic activity">
    <reaction evidence="9">
        <text>7-carboxy-7-carbaguanine + NH4(+) + 2 ATP = 7-cyano-7-carbaguanine + 2 AMP + 2 diphosphate + 2 H(+)</text>
        <dbReference type="Rhea" id="RHEA:27982"/>
        <dbReference type="ChEBI" id="CHEBI:15378"/>
        <dbReference type="ChEBI" id="CHEBI:28938"/>
        <dbReference type="ChEBI" id="CHEBI:30616"/>
        <dbReference type="ChEBI" id="CHEBI:33019"/>
        <dbReference type="ChEBI" id="CHEBI:45075"/>
        <dbReference type="ChEBI" id="CHEBI:61036"/>
        <dbReference type="ChEBI" id="CHEBI:456215"/>
        <dbReference type="EC" id="6.3.4.20"/>
    </reaction>
</comment>
<name>A0A6M3XMT7_9ZZZZ</name>
<dbReference type="CDD" id="cd01995">
    <property type="entry name" value="QueC-like"/>
    <property type="match status" value="1"/>
</dbReference>
<proteinExistence type="inferred from homology"/>
<evidence type="ECO:0000256" key="3">
    <source>
        <dbReference type="ARBA" id="ARBA00022723"/>
    </source>
</evidence>
<dbReference type="PANTHER" id="PTHR42914:SF1">
    <property type="entry name" value="7-CYANO-7-DEAZAGUANINE SYNTHASE"/>
    <property type="match status" value="1"/>
</dbReference>
<keyword evidence="6" id="KW-0067">ATP-binding</keyword>
<dbReference type="EC" id="6.3.4.20" evidence="8"/>
<comment type="similarity">
    <text evidence="7">Belongs to the QueC family.</text>
</comment>
<dbReference type="NCBIfam" id="TIGR00364">
    <property type="entry name" value="7-cyano-7-deazaguanine synthase QueC"/>
    <property type="match status" value="1"/>
</dbReference>
<evidence type="ECO:0000256" key="6">
    <source>
        <dbReference type="ARBA" id="ARBA00022840"/>
    </source>
</evidence>